<evidence type="ECO:0000313" key="4">
    <source>
        <dbReference type="Proteomes" id="UP000032544"/>
    </source>
</evidence>
<keyword evidence="1" id="KW-0472">Membrane</keyword>
<feature type="transmembrane region" description="Helical" evidence="1">
    <location>
        <begin position="12"/>
        <end position="30"/>
    </location>
</feature>
<feature type="transmembrane region" description="Helical" evidence="1">
    <location>
        <begin position="85"/>
        <end position="103"/>
    </location>
</feature>
<comment type="caution">
    <text evidence="3">The sequence shown here is derived from an EMBL/GenBank/DDBJ whole genome shotgun (WGS) entry which is preliminary data.</text>
</comment>
<feature type="transmembrane region" description="Helical" evidence="1">
    <location>
        <begin position="269"/>
        <end position="291"/>
    </location>
</feature>
<evidence type="ECO:0000313" key="3">
    <source>
        <dbReference type="EMBL" id="KJF44135.1"/>
    </source>
</evidence>
<feature type="transmembrane region" description="Helical" evidence="1">
    <location>
        <begin position="56"/>
        <end position="73"/>
    </location>
</feature>
<dbReference type="Pfam" id="PF01757">
    <property type="entry name" value="Acyl_transf_3"/>
    <property type="match status" value="1"/>
</dbReference>
<protein>
    <recommendedName>
        <fullName evidence="2">Acyltransferase 3 domain-containing protein</fullName>
    </recommendedName>
</protein>
<dbReference type="GO" id="GO:0016747">
    <property type="term" value="F:acyltransferase activity, transferring groups other than amino-acyl groups"/>
    <property type="evidence" value="ECO:0007669"/>
    <property type="project" value="InterPro"/>
</dbReference>
<dbReference type="RefSeq" id="WP_045025699.1">
    <property type="nucleotide sequence ID" value="NZ_JRHC01000001.1"/>
</dbReference>
<feature type="domain" description="Acyltransferase 3" evidence="2">
    <location>
        <begin position="8"/>
        <end position="356"/>
    </location>
</feature>
<dbReference type="STRING" id="1544798.LH29_00960"/>
<dbReference type="EMBL" id="JRHC01000001">
    <property type="protein sequence ID" value="KJF44135.1"/>
    <property type="molecule type" value="Genomic_DNA"/>
</dbReference>
<feature type="transmembrane region" description="Helical" evidence="1">
    <location>
        <begin position="337"/>
        <end position="356"/>
    </location>
</feature>
<keyword evidence="1" id="KW-1133">Transmembrane helix</keyword>
<evidence type="ECO:0000259" key="2">
    <source>
        <dbReference type="Pfam" id="PF01757"/>
    </source>
</evidence>
<gene>
    <name evidence="3" type="ORF">LH29_00960</name>
</gene>
<sequence>MKQKERLYYLDWLRVLAFGLLFVFHSARFFDDYGWHVKNVEHSILANILVGFTHGWRMQLIFFISGVGTYFALRSRKGEFLKDRFVRLIIPYLFGIVLLVPPQKYYEFLYNNWFTGRFTEFIMGYPMGLMEHHPGVSLEWTGHLGLHIWYLAFLFVMTLVYLPLVKAIAKPNLLRKSLKFFSRNLMGLFVFILPVILTEVWLRPTHGDYLNWADFFQYSMFFLVGYFFMVFDNYRSLVKKYTYLFLILGVASSWYIFSHYPEINQAETILISIINATIRITSSYSWVLFFFGLSQRKLNFNSRYLSRLNTGILPFYILHQTVIIVIGFYVVSTNFSIMTKFLIILTTSLVSTILLYQIIKRVNALRFVFGMKALEKK</sequence>
<proteinExistence type="predicted"/>
<dbReference type="OrthoDB" id="9809782at2"/>
<feature type="transmembrane region" description="Helical" evidence="1">
    <location>
        <begin position="241"/>
        <end position="257"/>
    </location>
</feature>
<feature type="transmembrane region" description="Helical" evidence="1">
    <location>
        <begin position="312"/>
        <end position="331"/>
    </location>
</feature>
<keyword evidence="4" id="KW-1185">Reference proteome</keyword>
<name>A0A0D8JAV8_9BACT</name>
<dbReference type="InterPro" id="IPR050623">
    <property type="entry name" value="Glucan_succinyl_AcylTrfase"/>
</dbReference>
<dbReference type="PANTHER" id="PTHR36927">
    <property type="entry name" value="BLR4337 PROTEIN"/>
    <property type="match status" value="1"/>
</dbReference>
<feature type="transmembrane region" description="Helical" evidence="1">
    <location>
        <begin position="215"/>
        <end position="234"/>
    </location>
</feature>
<dbReference type="InterPro" id="IPR002656">
    <property type="entry name" value="Acyl_transf_3_dom"/>
</dbReference>
<accession>A0A0D8JAV8</accession>
<dbReference type="PANTHER" id="PTHR36927:SF3">
    <property type="entry name" value="GLUCANS BIOSYNTHESIS PROTEIN C"/>
    <property type="match status" value="1"/>
</dbReference>
<reference evidence="3 4" key="1">
    <citation type="submission" date="2014-09" db="EMBL/GenBank/DDBJ databases">
        <title>Draft Genome Sequence of Draconibacterium sp. JN14CK-3.</title>
        <authorList>
            <person name="Dong C."/>
            <person name="Lai Q."/>
            <person name="Shao Z."/>
        </authorList>
    </citation>
    <scope>NUCLEOTIDE SEQUENCE [LARGE SCALE GENOMIC DNA]</scope>
    <source>
        <strain evidence="3 4">JN14CK-3</strain>
    </source>
</reference>
<keyword evidence="1" id="KW-0812">Transmembrane</keyword>
<feature type="transmembrane region" description="Helical" evidence="1">
    <location>
        <begin position="185"/>
        <end position="203"/>
    </location>
</feature>
<dbReference type="AlphaFoldDB" id="A0A0D8JAV8"/>
<feature type="transmembrane region" description="Helical" evidence="1">
    <location>
        <begin position="147"/>
        <end position="164"/>
    </location>
</feature>
<organism evidence="3 4">
    <name type="scientific">Draconibacterium sediminis</name>
    <dbReference type="NCBI Taxonomy" id="1544798"/>
    <lineage>
        <taxon>Bacteria</taxon>
        <taxon>Pseudomonadati</taxon>
        <taxon>Bacteroidota</taxon>
        <taxon>Bacteroidia</taxon>
        <taxon>Marinilabiliales</taxon>
        <taxon>Prolixibacteraceae</taxon>
        <taxon>Draconibacterium</taxon>
    </lineage>
</organism>
<dbReference type="Proteomes" id="UP000032544">
    <property type="component" value="Unassembled WGS sequence"/>
</dbReference>
<evidence type="ECO:0000256" key="1">
    <source>
        <dbReference type="SAM" id="Phobius"/>
    </source>
</evidence>